<dbReference type="CDD" id="cd00616">
    <property type="entry name" value="AHBA_syn"/>
    <property type="match status" value="1"/>
</dbReference>
<dbReference type="Proteomes" id="UP000282574">
    <property type="component" value="Unassembled WGS sequence"/>
</dbReference>
<feature type="modified residue" description="N6-(pyridoxal phosphate)lysine" evidence="2">
    <location>
        <position position="191"/>
    </location>
</feature>
<dbReference type="InterPro" id="IPR015424">
    <property type="entry name" value="PyrdxlP-dep_Trfase"/>
</dbReference>
<dbReference type="PANTHER" id="PTHR30244:SF34">
    <property type="entry name" value="DTDP-4-AMINO-4,6-DIDEOXYGALACTOSE TRANSAMINASE"/>
    <property type="match status" value="1"/>
</dbReference>
<reference evidence="4 5" key="1">
    <citation type="journal article" date="2019" name="Genome Biol. Evol.">
        <title>Day and night: Metabolic profiles and evolutionary relationships of six axenic non-marine cyanobacteria.</title>
        <authorList>
            <person name="Will S.E."/>
            <person name="Henke P."/>
            <person name="Boedeker C."/>
            <person name="Huang S."/>
            <person name="Brinkmann H."/>
            <person name="Rohde M."/>
            <person name="Jarek M."/>
            <person name="Friedl T."/>
            <person name="Seufert S."/>
            <person name="Schumacher M."/>
            <person name="Overmann J."/>
            <person name="Neumann-Schaal M."/>
            <person name="Petersen J."/>
        </authorList>
    </citation>
    <scope>NUCLEOTIDE SEQUENCE [LARGE SCALE GENOMIC DNA]</scope>
    <source>
        <strain evidence="4 5">SAG 39.79</strain>
    </source>
</reference>
<dbReference type="SUPFAM" id="SSF53383">
    <property type="entry name" value="PLP-dependent transferases"/>
    <property type="match status" value="1"/>
</dbReference>
<dbReference type="RefSeq" id="WP_106168072.1">
    <property type="nucleotide sequence ID" value="NZ_JAVKZF010000003.1"/>
</dbReference>
<protein>
    <submittedName>
        <fullName evidence="4">Spore coat polysaccharide biosynthesis protein SpsC</fullName>
    </submittedName>
</protein>
<keyword evidence="2 3" id="KW-0663">Pyridoxal phosphate</keyword>
<dbReference type="Gene3D" id="3.40.640.10">
    <property type="entry name" value="Type I PLP-dependent aspartate aminotransferase-like (Major domain)"/>
    <property type="match status" value="1"/>
</dbReference>
<feature type="active site" description="Proton acceptor" evidence="1">
    <location>
        <position position="191"/>
    </location>
</feature>
<accession>A0AB37UKW8</accession>
<dbReference type="GO" id="GO:0008483">
    <property type="term" value="F:transaminase activity"/>
    <property type="evidence" value="ECO:0007669"/>
    <property type="project" value="TreeGrafter"/>
</dbReference>
<proteinExistence type="inferred from homology"/>
<dbReference type="InterPro" id="IPR015421">
    <property type="entry name" value="PyrdxlP-dep_Trfase_major"/>
</dbReference>
<evidence type="ECO:0000313" key="4">
    <source>
        <dbReference type="EMBL" id="RUT12054.1"/>
    </source>
</evidence>
<dbReference type="GO" id="GO:0000271">
    <property type="term" value="P:polysaccharide biosynthetic process"/>
    <property type="evidence" value="ECO:0007669"/>
    <property type="project" value="TreeGrafter"/>
</dbReference>
<evidence type="ECO:0000256" key="2">
    <source>
        <dbReference type="PIRSR" id="PIRSR000390-2"/>
    </source>
</evidence>
<dbReference type="Gene3D" id="3.90.1150.10">
    <property type="entry name" value="Aspartate Aminotransferase, domain 1"/>
    <property type="match status" value="1"/>
</dbReference>
<dbReference type="Pfam" id="PF01041">
    <property type="entry name" value="DegT_DnrJ_EryC1"/>
    <property type="match status" value="1"/>
</dbReference>
<dbReference type="PANTHER" id="PTHR30244">
    <property type="entry name" value="TRANSAMINASE"/>
    <property type="match status" value="1"/>
</dbReference>
<keyword evidence="5" id="KW-1185">Reference proteome</keyword>
<comment type="similarity">
    <text evidence="3">Belongs to the DegT/DnrJ/EryC1 family.</text>
</comment>
<gene>
    <name evidence="4" type="primary">spsC</name>
    <name evidence="4" type="ORF">DSM107010_26630</name>
</gene>
<comment type="caution">
    <text evidence="4">The sequence shown here is derived from an EMBL/GenBank/DDBJ whole genome shotgun (WGS) entry which is preliminary data.</text>
</comment>
<evidence type="ECO:0000313" key="5">
    <source>
        <dbReference type="Proteomes" id="UP000282574"/>
    </source>
</evidence>
<dbReference type="EMBL" id="RSCK01000018">
    <property type="protein sequence ID" value="RUT12054.1"/>
    <property type="molecule type" value="Genomic_DNA"/>
</dbReference>
<dbReference type="InterPro" id="IPR015422">
    <property type="entry name" value="PyrdxlP-dep_Trfase_small"/>
</dbReference>
<evidence type="ECO:0000256" key="3">
    <source>
        <dbReference type="RuleBase" id="RU004508"/>
    </source>
</evidence>
<dbReference type="PIRSF" id="PIRSF000390">
    <property type="entry name" value="PLP_StrS"/>
    <property type="match status" value="1"/>
</dbReference>
<name>A0AB37UKW8_9CYAN</name>
<dbReference type="InterPro" id="IPR000653">
    <property type="entry name" value="DegT/StrS_aminotransferase"/>
</dbReference>
<organism evidence="4 5">
    <name type="scientific">Chroococcidiopsis cubana SAG 39.79</name>
    <dbReference type="NCBI Taxonomy" id="388085"/>
    <lineage>
        <taxon>Bacteria</taxon>
        <taxon>Bacillati</taxon>
        <taxon>Cyanobacteriota</taxon>
        <taxon>Cyanophyceae</taxon>
        <taxon>Chroococcidiopsidales</taxon>
        <taxon>Chroococcidiopsidaceae</taxon>
        <taxon>Chroococcidiopsis</taxon>
    </lineage>
</organism>
<dbReference type="AlphaFoldDB" id="A0AB37UKW8"/>
<sequence>MTNSPIRSQEEFLVFGAPVIEAAEIEEAIATLKSGWLGTGPKVAQFERDFGVYKGADNAIAVNSCGAALHLSLLAASLQPGDEVITSPLTFCATVNAITHVGATPVLADVDPVTMNIDPVQVQAKITPRTKAILPVHFAGRPCDMDALCNLALRYGLKIIEDCAHAIETEYKGKKTGTFGDFGCFSFYATKNICTGEGGMILARNSEDATRIRALSLHGISKDAWKRFSEEGYKHYQVLESGFKYNMMDLQAALGIHQLKQVESRWQRRQEIWQHYNCAFADLPLVLPAKPEPHTRHAYHLYPVLIDEQKAGCDRDTFLNAMTAENIGVGVHYLSIPEYDYYQQRFGWQPEDYPQAMRIGRQTVSLPLSAKLTRQDELDVIQAVRKVLASSQTHDTMRGEKRGTSEGQGRHIVAFNQQLSTVNHLRAV</sequence>
<evidence type="ECO:0000256" key="1">
    <source>
        <dbReference type="PIRSR" id="PIRSR000390-1"/>
    </source>
</evidence>
<dbReference type="GO" id="GO:0030170">
    <property type="term" value="F:pyridoxal phosphate binding"/>
    <property type="evidence" value="ECO:0007669"/>
    <property type="project" value="TreeGrafter"/>
</dbReference>